<keyword evidence="3 7" id="KW-0812">Transmembrane</keyword>
<evidence type="ECO:0000313" key="9">
    <source>
        <dbReference type="EMBL" id="AND97078.1"/>
    </source>
</evidence>
<dbReference type="PANTHER" id="PTHR22773">
    <property type="entry name" value="NADH DEHYDROGENASE"/>
    <property type="match status" value="1"/>
</dbReference>
<comment type="subcellular location">
    <subcellularLocation>
        <location evidence="1">Membrane</location>
        <topology evidence="1">Multi-pass membrane protein</topology>
    </subcellularLocation>
</comment>
<feature type="transmembrane region" description="Helical" evidence="7">
    <location>
        <begin position="302"/>
        <end position="321"/>
    </location>
</feature>
<dbReference type="GO" id="GO:0042773">
    <property type="term" value="P:ATP synthesis coupled electron transport"/>
    <property type="evidence" value="ECO:0007669"/>
    <property type="project" value="InterPro"/>
</dbReference>
<sequence length="465" mass="50874">MGLVLYGINYTIVRISIGVFILVVVVSVKIWVGSIYVSDYLICWTNGLLLVNSWVVVSKIIIVVGLVSLLLMYGFPRLEIGVEPREQDKGFWVYTNEGSWVVLVLIIALSSLLLVSSINWLSIYLAMELQTLTLFILVAIRRDSVYSTEAGLKYFVLGAVSSGLFLFGCTLLYGLTGETSIQGVNSILISDMGKILITISLLFKLSAAPFHMWAPDVYEGAPTIITALLATVPKVAVFSILVQIGPVINVILVCAVLSVVYGSIGALNQTKIKRLLAYSGIGHMGFILFGVGVGSFESLQASLIYMVIYIIMAVCVFSIVLSLKLTKTLIVEISGLSRKDPVLALTLALVFLSTAGIPPLAGFLSKWLILLAGVSSGYYLVSIVVVLSSVIAGVYYVRLVQIIFFPFGMVDYSVLIWQRALRREQRINLSRSLLIGFTSFMVLFLMISPSFLLQITHDAVISLYL</sequence>
<dbReference type="InterPro" id="IPR010096">
    <property type="entry name" value="NADH-Q_OxRdtase_suN/2"/>
</dbReference>
<keyword evidence="9" id="KW-0496">Mitochondrion</keyword>
<feature type="transmembrane region" description="Helical" evidence="7">
    <location>
        <begin position="275"/>
        <end position="296"/>
    </location>
</feature>
<evidence type="ECO:0000256" key="6">
    <source>
        <dbReference type="ARBA" id="ARBA00049551"/>
    </source>
</evidence>
<evidence type="ECO:0000256" key="5">
    <source>
        <dbReference type="ARBA" id="ARBA00023136"/>
    </source>
</evidence>
<reference evidence="9" key="1">
    <citation type="journal article" date="2016" name="Mitochondrial DNA Part B Resour">
        <title>The complete mitochondrial genome of sponge Tethya sp. (Demospongiae, Tethyida, Tethyidae).</title>
        <authorList>
            <person name="Zhang Y."/>
            <person name="Huang D."/>
            <person name="Wang D."/>
            <person name="Ding S."/>
        </authorList>
    </citation>
    <scope>NUCLEOTIDE SEQUENCE</scope>
</reference>
<dbReference type="EC" id="7.1.1.2" evidence="2"/>
<evidence type="ECO:0000256" key="3">
    <source>
        <dbReference type="ARBA" id="ARBA00022692"/>
    </source>
</evidence>
<protein>
    <recommendedName>
        <fullName evidence="2">NADH:ubiquinone reductase (H(+)-translocating)</fullName>
        <ecNumber evidence="2">7.1.1.2</ecNumber>
    </recommendedName>
</protein>
<feature type="transmembrane region" description="Helical" evidence="7">
    <location>
        <begin position="12"/>
        <end position="37"/>
    </location>
</feature>
<feature type="transmembrane region" description="Helical" evidence="7">
    <location>
        <begin position="376"/>
        <end position="397"/>
    </location>
</feature>
<feature type="transmembrane region" description="Helical" evidence="7">
    <location>
        <begin position="432"/>
        <end position="455"/>
    </location>
</feature>
<evidence type="ECO:0000259" key="8">
    <source>
        <dbReference type="Pfam" id="PF00361"/>
    </source>
</evidence>
<dbReference type="Pfam" id="PF00361">
    <property type="entry name" value="Proton_antipo_M"/>
    <property type="match status" value="1"/>
</dbReference>
<accession>A0A172QHB4</accession>
<dbReference type="HAMAP" id="MF_00445">
    <property type="entry name" value="NDH1_NuoN_1"/>
    <property type="match status" value="1"/>
</dbReference>
<name>A0A172QHB4_9METZ</name>
<gene>
    <name evidence="9" type="primary">ND2</name>
</gene>
<dbReference type="NCBIfam" id="TIGR01770">
    <property type="entry name" value="NDH_I_N"/>
    <property type="match status" value="1"/>
</dbReference>
<organism evidence="9">
    <name type="scientific">Tethya sp. XMU02001079</name>
    <dbReference type="NCBI Taxonomy" id="1848167"/>
    <lineage>
        <taxon>Eukaryota</taxon>
        <taxon>Metazoa</taxon>
        <taxon>Porifera</taxon>
        <taxon>Demospongiae</taxon>
        <taxon>Heteroscleromorpha</taxon>
        <taxon>Tethyida</taxon>
        <taxon>Tethyidae</taxon>
        <taxon>Tethya</taxon>
    </lineage>
</organism>
<evidence type="ECO:0000256" key="7">
    <source>
        <dbReference type="SAM" id="Phobius"/>
    </source>
</evidence>
<dbReference type="EMBL" id="KU748128">
    <property type="protein sequence ID" value="AND97078.1"/>
    <property type="molecule type" value="Genomic_DNA"/>
</dbReference>
<feature type="transmembrane region" description="Helical" evidence="7">
    <location>
        <begin position="152"/>
        <end position="175"/>
    </location>
</feature>
<keyword evidence="4 7" id="KW-1133">Transmembrane helix</keyword>
<dbReference type="InterPro" id="IPR001750">
    <property type="entry name" value="ND/Mrp_TM"/>
</dbReference>
<feature type="transmembrane region" description="Helical" evidence="7">
    <location>
        <begin position="91"/>
        <end position="115"/>
    </location>
</feature>
<evidence type="ECO:0000256" key="1">
    <source>
        <dbReference type="ARBA" id="ARBA00004141"/>
    </source>
</evidence>
<dbReference type="GO" id="GO:0008137">
    <property type="term" value="F:NADH dehydrogenase (ubiquinone) activity"/>
    <property type="evidence" value="ECO:0007669"/>
    <property type="project" value="UniProtKB-EC"/>
</dbReference>
<feature type="transmembrane region" description="Helical" evidence="7">
    <location>
        <begin position="121"/>
        <end position="140"/>
    </location>
</feature>
<evidence type="ECO:0000256" key="2">
    <source>
        <dbReference type="ARBA" id="ARBA00012944"/>
    </source>
</evidence>
<feature type="transmembrane region" description="Helical" evidence="7">
    <location>
        <begin position="342"/>
        <end position="364"/>
    </location>
</feature>
<keyword evidence="5 7" id="KW-0472">Membrane</keyword>
<feature type="domain" description="NADH:quinone oxidoreductase/Mrp antiporter transmembrane" evidence="8">
    <location>
        <begin position="118"/>
        <end position="391"/>
    </location>
</feature>
<dbReference type="GO" id="GO:0016020">
    <property type="term" value="C:membrane"/>
    <property type="evidence" value="ECO:0007669"/>
    <property type="project" value="UniProtKB-SubCell"/>
</dbReference>
<comment type="catalytic activity">
    <reaction evidence="6">
        <text>a ubiquinone + NADH + 5 H(+)(in) = a ubiquinol + NAD(+) + 4 H(+)(out)</text>
        <dbReference type="Rhea" id="RHEA:29091"/>
        <dbReference type="Rhea" id="RHEA-COMP:9565"/>
        <dbReference type="Rhea" id="RHEA-COMP:9566"/>
        <dbReference type="ChEBI" id="CHEBI:15378"/>
        <dbReference type="ChEBI" id="CHEBI:16389"/>
        <dbReference type="ChEBI" id="CHEBI:17976"/>
        <dbReference type="ChEBI" id="CHEBI:57540"/>
        <dbReference type="ChEBI" id="CHEBI:57945"/>
        <dbReference type="EC" id="7.1.1.2"/>
    </reaction>
</comment>
<dbReference type="AlphaFoldDB" id="A0A172QHB4"/>
<feature type="transmembrane region" description="Helical" evidence="7">
    <location>
        <begin position="49"/>
        <end position="71"/>
    </location>
</feature>
<geneLocation type="mitochondrion" evidence="9"/>
<feature type="transmembrane region" description="Helical" evidence="7">
    <location>
        <begin position="247"/>
        <end position="268"/>
    </location>
</feature>
<evidence type="ECO:0000256" key="4">
    <source>
        <dbReference type="ARBA" id="ARBA00022989"/>
    </source>
</evidence>
<proteinExistence type="inferred from homology"/>